<dbReference type="Gramene" id="ABO99446">
    <property type="protein sequence ID" value="ABO99446"/>
    <property type="gene ID" value="OSTLU_27241"/>
</dbReference>
<name>A4S6U3_OSTLU</name>
<dbReference type="KEGG" id="olu:OSTLU_29669"/>
<dbReference type="HOGENOM" id="CLU_147676_0_0_1"/>
<dbReference type="Proteomes" id="UP000001568">
    <property type="component" value="Chromosome 13"/>
</dbReference>
<reference evidence="1 3" key="1">
    <citation type="journal article" date="2007" name="Proc. Natl. Acad. Sci. U.S.A.">
        <title>The tiny eukaryote Ostreococcus provides genomic insights into the paradox of plankton speciation.</title>
        <authorList>
            <person name="Palenik B."/>
            <person name="Grimwood J."/>
            <person name="Aerts A."/>
            <person name="Rouze P."/>
            <person name="Salamov A."/>
            <person name="Putnam N."/>
            <person name="Dupont C."/>
            <person name="Jorgensen R."/>
            <person name="Derelle E."/>
            <person name="Rombauts S."/>
            <person name="Zhou K."/>
            <person name="Otillar R."/>
            <person name="Merchant S.S."/>
            <person name="Podell S."/>
            <person name="Gaasterland T."/>
            <person name="Napoli C."/>
            <person name="Gendler K."/>
            <person name="Manuell A."/>
            <person name="Tai V."/>
            <person name="Vallon O."/>
            <person name="Piganeau G."/>
            <person name="Jancek S."/>
            <person name="Heijde M."/>
            <person name="Jabbari K."/>
            <person name="Bowler C."/>
            <person name="Lohr M."/>
            <person name="Robbens S."/>
            <person name="Werner G."/>
            <person name="Dubchak I."/>
            <person name="Pazour G.J."/>
            <person name="Ren Q."/>
            <person name="Paulsen I."/>
            <person name="Delwiche C."/>
            <person name="Schmutz J."/>
            <person name="Rokhsar D."/>
            <person name="Van de Peer Y."/>
            <person name="Moreau H."/>
            <person name="Grigoriev I.V."/>
        </authorList>
    </citation>
    <scope>NUCLEOTIDE SEQUENCE [LARGE SCALE GENOMIC DNA]</scope>
    <source>
        <strain evidence="1 3">CCE9901</strain>
    </source>
</reference>
<dbReference type="EMBL" id="CP000593">
    <property type="protein sequence ID" value="ABO99446.1"/>
    <property type="molecule type" value="Genomic_DNA"/>
</dbReference>
<dbReference type="OMA" id="WIALYAT"/>
<dbReference type="STRING" id="436017.A4S6U3"/>
<dbReference type="RefSeq" id="XP_001422802.1">
    <property type="nucleotide sequence ID" value="XM_001422765.1"/>
</dbReference>
<protein>
    <submittedName>
        <fullName evidence="1">Uncharacterized protein</fullName>
    </submittedName>
</protein>
<accession>A4S6U3</accession>
<dbReference type="RefSeq" id="XP_001421153.1">
    <property type="nucleotide sequence ID" value="XM_001421116.1"/>
</dbReference>
<dbReference type="EMBL" id="CP000601">
    <property type="protein sequence ID" value="ABP01161.1"/>
    <property type="molecule type" value="Genomic_DNA"/>
</dbReference>
<evidence type="ECO:0000313" key="2">
    <source>
        <dbReference type="EMBL" id="ABP01161.1"/>
    </source>
</evidence>
<dbReference type="AlphaFoldDB" id="A4S6U3"/>
<dbReference type="KEGG" id="olu:OSTLU_27241"/>
<evidence type="ECO:0000313" key="3">
    <source>
        <dbReference type="Proteomes" id="UP000001568"/>
    </source>
</evidence>
<dbReference type="Proteomes" id="UP000001568">
    <property type="component" value="Chromosome 21"/>
</dbReference>
<evidence type="ECO:0000313" key="1">
    <source>
        <dbReference type="EMBL" id="ABO99446.1"/>
    </source>
</evidence>
<gene>
    <name evidence="1" type="ORF">OSTLU_27241</name>
    <name evidence="2" type="ORF">OSTLU_29669</name>
</gene>
<proteinExistence type="predicted"/>
<dbReference type="PROSITE" id="PS51257">
    <property type="entry name" value="PROKAR_LIPOPROTEIN"/>
    <property type="match status" value="1"/>
</dbReference>
<keyword evidence="3" id="KW-1185">Reference proteome</keyword>
<organism evidence="1 3">
    <name type="scientific">Ostreococcus lucimarinus (strain CCE9901)</name>
    <dbReference type="NCBI Taxonomy" id="436017"/>
    <lineage>
        <taxon>Eukaryota</taxon>
        <taxon>Viridiplantae</taxon>
        <taxon>Chlorophyta</taxon>
        <taxon>Mamiellophyceae</taxon>
        <taxon>Mamiellales</taxon>
        <taxon>Bathycoccaceae</taxon>
        <taxon>Ostreococcus</taxon>
    </lineage>
</organism>
<sequence length="148" mass="15829">MVAAIARPNAACAALAAACALATRDGKRRADLRRALMRGEGGGENETEETAPVMEFTAKDATVLMERAAKAAERAASVAEWRSRTVSAATMYAAMALSGVSAFVRADVMMCAIALYATRPARLRVIPDPINACWSRLPSLWKDQSKIQ</sequence>
<dbReference type="Gramene" id="ABP01161">
    <property type="protein sequence ID" value="ABP01161"/>
    <property type="gene ID" value="OSTLU_29669"/>
</dbReference>
<dbReference type="GeneID" id="5005211"/>
<dbReference type="OrthoDB" id="501859at2759"/>
<dbReference type="GeneID" id="5006860"/>